<name>A0ABN1XSK5_9ACTN</name>
<evidence type="ECO:0000259" key="1">
    <source>
        <dbReference type="Pfam" id="PF13460"/>
    </source>
</evidence>
<comment type="caution">
    <text evidence="2">The sequence shown here is derived from an EMBL/GenBank/DDBJ whole genome shotgun (WGS) entry which is preliminary data.</text>
</comment>
<protein>
    <submittedName>
        <fullName evidence="2">SDR family oxidoreductase</fullName>
    </submittedName>
</protein>
<accession>A0ABN1XSK5</accession>
<gene>
    <name evidence="2" type="ORF">GCM10009639_16330</name>
</gene>
<sequence>MLAVTGTAGRFGRLALAGVLALTARRTDVVALTRDPARAGADPGRPDVPTRHADFARPDTLASALAGVRRLLLVSTERSPRRFHLHRAAVEAAVAAGVEHVVYTSVVRAGDPGNPVPEAADHRRTEELLAGSGLPHTVLRFNVWPQMLLLSGLARLAVAHGELPSGAAGGRVGYITREDTAWAAARVLTGTAGDAAGDAAGAGTVLDVTGPGLTDAEVAAALGEATGRPVRHRQVTDADVPGALTALGVPAPLAAGWGENDPFRRQGWFDVPDDGTTRRLLGRAPVTLTGFFTAHRAELLAGTR</sequence>
<dbReference type="Gene3D" id="3.40.50.720">
    <property type="entry name" value="NAD(P)-binding Rossmann-like Domain"/>
    <property type="match status" value="1"/>
</dbReference>
<dbReference type="InterPro" id="IPR036291">
    <property type="entry name" value="NAD(P)-bd_dom_sf"/>
</dbReference>
<feature type="domain" description="NAD(P)-binding" evidence="1">
    <location>
        <begin position="8"/>
        <end position="143"/>
    </location>
</feature>
<dbReference type="Pfam" id="PF13460">
    <property type="entry name" value="NAD_binding_10"/>
    <property type="match status" value="1"/>
</dbReference>
<keyword evidence="3" id="KW-1185">Reference proteome</keyword>
<reference evidence="2 3" key="1">
    <citation type="journal article" date="2019" name="Int. J. Syst. Evol. Microbiol.">
        <title>The Global Catalogue of Microorganisms (GCM) 10K type strain sequencing project: providing services to taxonomists for standard genome sequencing and annotation.</title>
        <authorList>
            <consortium name="The Broad Institute Genomics Platform"/>
            <consortium name="The Broad Institute Genome Sequencing Center for Infectious Disease"/>
            <person name="Wu L."/>
            <person name="Ma J."/>
        </authorList>
    </citation>
    <scope>NUCLEOTIDE SEQUENCE [LARGE SCALE GENOMIC DNA]</scope>
    <source>
        <strain evidence="2 3">JCM 12393</strain>
    </source>
</reference>
<dbReference type="PANTHER" id="PTHR47129">
    <property type="entry name" value="QUINONE OXIDOREDUCTASE 2"/>
    <property type="match status" value="1"/>
</dbReference>
<proteinExistence type="predicted"/>
<dbReference type="EMBL" id="BAAAKJ010000078">
    <property type="protein sequence ID" value="GAA1389071.1"/>
    <property type="molecule type" value="Genomic_DNA"/>
</dbReference>
<dbReference type="RefSeq" id="WP_344330415.1">
    <property type="nucleotide sequence ID" value="NZ_BAAAKJ010000078.1"/>
</dbReference>
<dbReference type="SUPFAM" id="SSF51735">
    <property type="entry name" value="NAD(P)-binding Rossmann-fold domains"/>
    <property type="match status" value="1"/>
</dbReference>
<dbReference type="Gene3D" id="3.90.25.10">
    <property type="entry name" value="UDP-galactose 4-epimerase, domain 1"/>
    <property type="match status" value="1"/>
</dbReference>
<organism evidence="2 3">
    <name type="scientific">Kitasatospora putterlickiae</name>
    <dbReference type="NCBI Taxonomy" id="221725"/>
    <lineage>
        <taxon>Bacteria</taxon>
        <taxon>Bacillati</taxon>
        <taxon>Actinomycetota</taxon>
        <taxon>Actinomycetes</taxon>
        <taxon>Kitasatosporales</taxon>
        <taxon>Streptomycetaceae</taxon>
        <taxon>Kitasatospora</taxon>
    </lineage>
</organism>
<dbReference type="Proteomes" id="UP001499863">
    <property type="component" value="Unassembled WGS sequence"/>
</dbReference>
<dbReference type="InterPro" id="IPR016040">
    <property type="entry name" value="NAD(P)-bd_dom"/>
</dbReference>
<dbReference type="InterPro" id="IPR052718">
    <property type="entry name" value="NmrA-type_oxidoreductase"/>
</dbReference>
<evidence type="ECO:0000313" key="3">
    <source>
        <dbReference type="Proteomes" id="UP001499863"/>
    </source>
</evidence>
<evidence type="ECO:0000313" key="2">
    <source>
        <dbReference type="EMBL" id="GAA1389071.1"/>
    </source>
</evidence>
<dbReference type="PANTHER" id="PTHR47129:SF1">
    <property type="entry name" value="NMRA-LIKE DOMAIN-CONTAINING PROTEIN"/>
    <property type="match status" value="1"/>
</dbReference>